<comment type="catalytic activity">
    <reaction evidence="1">
        <text>Endohydrolysis of (1-&gt;4)-beta-D-glucosidic linkages in cellulose, lichenin and cereal beta-D-glucans.</text>
        <dbReference type="EC" id="3.2.1.4"/>
    </reaction>
</comment>
<keyword evidence="8" id="KW-0624">Polysaccharide degradation</keyword>
<evidence type="ECO:0000256" key="2">
    <source>
        <dbReference type="ARBA" id="ARBA00007072"/>
    </source>
</evidence>
<keyword evidence="6" id="KW-0119">Carbohydrate metabolism</keyword>
<accession>A0ABP0GCZ4</accession>
<feature type="domain" description="Neuregulin 2 N-terminal" evidence="10">
    <location>
        <begin position="25"/>
        <end position="116"/>
    </location>
</feature>
<reference evidence="11 12" key="1">
    <citation type="submission" date="2024-02" db="EMBL/GenBank/DDBJ databases">
        <authorList>
            <person name="Daric V."/>
            <person name="Darras S."/>
        </authorList>
    </citation>
    <scope>NUCLEOTIDE SEQUENCE [LARGE SCALE GENOMIC DNA]</scope>
</reference>
<name>A0ABP0GCZ4_CLALP</name>
<dbReference type="InterPro" id="IPR012341">
    <property type="entry name" value="6hp_glycosidase-like_sf"/>
</dbReference>
<evidence type="ECO:0000256" key="4">
    <source>
        <dbReference type="ARBA" id="ARBA00022801"/>
    </source>
</evidence>
<proteinExistence type="inferred from homology"/>
<organism evidence="11 12">
    <name type="scientific">Clavelina lepadiformis</name>
    <name type="common">Light-bulb sea squirt</name>
    <name type="synonym">Ascidia lepadiformis</name>
    <dbReference type="NCBI Taxonomy" id="159417"/>
    <lineage>
        <taxon>Eukaryota</taxon>
        <taxon>Metazoa</taxon>
        <taxon>Chordata</taxon>
        <taxon>Tunicata</taxon>
        <taxon>Ascidiacea</taxon>
        <taxon>Aplousobranchia</taxon>
        <taxon>Clavelinidae</taxon>
        <taxon>Clavelina</taxon>
    </lineage>
</organism>
<comment type="caution">
    <text evidence="11">The sequence shown here is derived from an EMBL/GenBank/DDBJ whole genome shotgun (WGS) entry which is preliminary data.</text>
</comment>
<dbReference type="Gene3D" id="1.50.10.10">
    <property type="match status" value="1"/>
</dbReference>
<dbReference type="InterPro" id="IPR008928">
    <property type="entry name" value="6-hairpin_glycosidase_sf"/>
</dbReference>
<evidence type="ECO:0000256" key="6">
    <source>
        <dbReference type="ARBA" id="ARBA00023277"/>
    </source>
</evidence>
<sequence>MHFLAVDFVSSCVTPERDATFGDFATRSDVVLQAKVVNVGARISSKGMYAARFQVTGLFLTKRGDYAVGDFLNLWPFGNNPNCVAVKINSQHILFLKEVEGKIKNKPLYKLRYNPVPLIKRNLVFFSRFLEGRREALLDEEKLISHNELINGSENFSLKQEKDIPTPHAFISSTVGQQVTTTQAAQQQQDISEEKKLPLSSDLLLGCPIYNGTVYINSIWRGGFGGYVYFPSSSQTIKNGWLVKIDFNIPVTDLKTYTVHVREADEKFFEFCLTPKYYSRNIYKHQTTTISFVGKYKYTDSLPQISGQSKLFGVCDSAKTYEVYKAMGHNQADVIDNVMKSCLGARMTSTQVQEETKTTTSYLNNSDITTEILTTAFVPTPSENDFDYNEVLHKSILFYEAQRSGRLPEDNRIPWRGDSDLKDGCLTNDNLSGGWYTAGGNVKTTFLIAFSTTMLSWGALDYSAAYQAAGEMENVLAQIRWATDYLMKCHLMKNTLVVQVGRYIPNSLSWQPPELSDPEMRTVIKSTPETPDCKTTAEVAAAFAAASLVFKTHDLSYSRECLNRARELFNFSEKYKEIKETHNINTFYRKKENGTLKVIAWAATWLHKATGDQKYLVRVEDLYRTFRKQSNIFSWDDKSRGLAVLLGKLSNKPQKYKRIISRYIKWVQDTARKTPSGLLWIIRRTPTMHAANAAFLTLQAIELSENQTIKRQYHSFAEKQTNLLLGLNQTGYVVGIGSNAPKRPHHRASTCPLPPANCSRSVLDQEQPNAHILHGALVNGPDRNGRFPDKAYDIAHSRVGIDFNAGFQSLAAGLKYYQMSLL</sequence>
<dbReference type="PANTHER" id="PTHR22298">
    <property type="entry name" value="ENDO-1,4-BETA-GLUCANASE"/>
    <property type="match status" value="1"/>
</dbReference>
<dbReference type="InterPro" id="IPR057909">
    <property type="entry name" value="NRG2_N"/>
</dbReference>
<evidence type="ECO:0000256" key="3">
    <source>
        <dbReference type="ARBA" id="ARBA00012601"/>
    </source>
</evidence>
<dbReference type="Pfam" id="PF00759">
    <property type="entry name" value="Glyco_hydro_9"/>
    <property type="match status" value="1"/>
</dbReference>
<comment type="similarity">
    <text evidence="2">Belongs to the glycosyl hydrolase 9 (cellulase E) family.</text>
</comment>
<protein>
    <recommendedName>
        <fullName evidence="3">cellulase</fullName>
        <ecNumber evidence="3">3.2.1.4</ecNumber>
    </recommendedName>
</protein>
<keyword evidence="7" id="KW-0326">Glycosidase</keyword>
<evidence type="ECO:0000256" key="5">
    <source>
        <dbReference type="ARBA" id="ARBA00023001"/>
    </source>
</evidence>
<evidence type="ECO:0000313" key="11">
    <source>
        <dbReference type="EMBL" id="CAK8689662.1"/>
    </source>
</evidence>
<evidence type="ECO:0000256" key="8">
    <source>
        <dbReference type="ARBA" id="ARBA00023326"/>
    </source>
</evidence>
<feature type="domain" description="Glycoside hydrolase family 9" evidence="9">
    <location>
        <begin position="388"/>
        <end position="810"/>
    </location>
</feature>
<dbReference type="EC" id="3.2.1.4" evidence="3"/>
<dbReference type="Proteomes" id="UP001642483">
    <property type="component" value="Unassembled WGS sequence"/>
</dbReference>
<dbReference type="SUPFAM" id="SSF48208">
    <property type="entry name" value="Six-hairpin glycosidases"/>
    <property type="match status" value="1"/>
</dbReference>
<dbReference type="InterPro" id="IPR001701">
    <property type="entry name" value="Glyco_hydro_9"/>
</dbReference>
<evidence type="ECO:0000313" key="12">
    <source>
        <dbReference type="Proteomes" id="UP001642483"/>
    </source>
</evidence>
<keyword evidence="5" id="KW-0136">Cellulose degradation</keyword>
<evidence type="ECO:0000259" key="9">
    <source>
        <dbReference type="Pfam" id="PF00759"/>
    </source>
</evidence>
<evidence type="ECO:0000259" key="10">
    <source>
        <dbReference type="Pfam" id="PF25518"/>
    </source>
</evidence>
<dbReference type="EMBL" id="CAWYQH010000108">
    <property type="protein sequence ID" value="CAK8689662.1"/>
    <property type="molecule type" value="Genomic_DNA"/>
</dbReference>
<evidence type="ECO:0000256" key="7">
    <source>
        <dbReference type="ARBA" id="ARBA00023295"/>
    </source>
</evidence>
<evidence type="ECO:0000256" key="1">
    <source>
        <dbReference type="ARBA" id="ARBA00000966"/>
    </source>
</evidence>
<keyword evidence="4" id="KW-0378">Hydrolase</keyword>
<dbReference type="Pfam" id="PF25518">
    <property type="entry name" value="NRG2_N"/>
    <property type="match status" value="1"/>
</dbReference>
<keyword evidence="12" id="KW-1185">Reference proteome</keyword>
<gene>
    <name evidence="11" type="ORF">CVLEPA_LOCUS21633</name>
</gene>